<organism evidence="5 6">
    <name type="scientific">Solimonas fluminis</name>
    <dbReference type="NCBI Taxonomy" id="2086571"/>
    <lineage>
        <taxon>Bacteria</taxon>
        <taxon>Pseudomonadati</taxon>
        <taxon>Pseudomonadota</taxon>
        <taxon>Gammaproteobacteria</taxon>
        <taxon>Nevskiales</taxon>
        <taxon>Nevskiaceae</taxon>
        <taxon>Solimonas</taxon>
    </lineage>
</organism>
<dbReference type="EMBL" id="PSNW01000003">
    <property type="protein sequence ID" value="PPE74782.1"/>
    <property type="molecule type" value="Genomic_DNA"/>
</dbReference>
<dbReference type="PANTHER" id="PTHR37423">
    <property type="entry name" value="SOLUBLE LYTIC MUREIN TRANSGLYCOSYLASE-RELATED"/>
    <property type="match status" value="1"/>
</dbReference>
<evidence type="ECO:0000259" key="4">
    <source>
        <dbReference type="Pfam" id="PF01464"/>
    </source>
</evidence>
<reference evidence="5 6" key="1">
    <citation type="submission" date="2018-02" db="EMBL/GenBank/DDBJ databases">
        <title>Genome sequencing of Solimonas sp. HR-BB.</title>
        <authorList>
            <person name="Lee Y."/>
            <person name="Jeon C.O."/>
        </authorList>
    </citation>
    <scope>NUCLEOTIDE SEQUENCE [LARGE SCALE GENOMIC DNA]</scope>
    <source>
        <strain evidence="5 6">HR-BB</strain>
    </source>
</reference>
<dbReference type="AlphaFoldDB" id="A0A2S5TIL3"/>
<comment type="caution">
    <text evidence="5">The sequence shown here is derived from an EMBL/GenBank/DDBJ whole genome shotgun (WGS) entry which is preliminary data.</text>
</comment>
<keyword evidence="3" id="KW-0732">Signal</keyword>
<feature type="region of interest" description="Disordered" evidence="2">
    <location>
        <begin position="70"/>
        <end position="90"/>
    </location>
</feature>
<evidence type="ECO:0000256" key="3">
    <source>
        <dbReference type="SAM" id="SignalP"/>
    </source>
</evidence>
<dbReference type="PANTHER" id="PTHR37423:SF2">
    <property type="entry name" value="MEMBRANE-BOUND LYTIC MUREIN TRANSGLYCOSYLASE C"/>
    <property type="match status" value="1"/>
</dbReference>
<keyword evidence="6" id="KW-1185">Reference proteome</keyword>
<feature type="domain" description="Transglycosylase SLT" evidence="4">
    <location>
        <begin position="125"/>
        <end position="219"/>
    </location>
</feature>
<feature type="signal peptide" evidence="3">
    <location>
        <begin position="1"/>
        <end position="35"/>
    </location>
</feature>
<dbReference type="Pfam" id="PF01464">
    <property type="entry name" value="SLT"/>
    <property type="match status" value="1"/>
</dbReference>
<dbReference type="SUPFAM" id="SSF53955">
    <property type="entry name" value="Lysozyme-like"/>
    <property type="match status" value="1"/>
</dbReference>
<sequence length="251" mass="26862">MGESCLIFSQSSCRRALLRVSAFVVLGLASLQAAAEPLKLYLYRENGRGMPVYSTSPPANGEYTEVFPGSGAARPVLSEPPPASAEEQAGAEAGETLVGWAASCKGVNQQLMDERAAPWQAVMARHADAHGVPVALVQAVIRVESCFDTRAVSRVGARGLMQLMPATAAELGVTDSFDADQNISGGVRYLSRLLSRFKNDTHLAIAAYNAGPTAVDAYRGIPPFPQTRSYVERVLAEYRERSRAKSRKSSG</sequence>
<evidence type="ECO:0000256" key="2">
    <source>
        <dbReference type="SAM" id="MobiDB-lite"/>
    </source>
</evidence>
<dbReference type="InterPro" id="IPR023346">
    <property type="entry name" value="Lysozyme-like_dom_sf"/>
</dbReference>
<evidence type="ECO:0000256" key="1">
    <source>
        <dbReference type="ARBA" id="ARBA00007734"/>
    </source>
</evidence>
<dbReference type="Gene3D" id="1.10.530.10">
    <property type="match status" value="1"/>
</dbReference>
<dbReference type="Proteomes" id="UP000238220">
    <property type="component" value="Unassembled WGS sequence"/>
</dbReference>
<name>A0A2S5TIL3_9GAMM</name>
<dbReference type="CDD" id="cd00254">
    <property type="entry name" value="LT-like"/>
    <property type="match status" value="1"/>
</dbReference>
<evidence type="ECO:0000313" key="5">
    <source>
        <dbReference type="EMBL" id="PPE74782.1"/>
    </source>
</evidence>
<proteinExistence type="inferred from homology"/>
<accession>A0A2S5TIL3</accession>
<comment type="similarity">
    <text evidence="1">Belongs to the transglycosylase Slt family.</text>
</comment>
<gene>
    <name evidence="5" type="ORF">C3942_07250</name>
</gene>
<evidence type="ECO:0000313" key="6">
    <source>
        <dbReference type="Proteomes" id="UP000238220"/>
    </source>
</evidence>
<feature type="chain" id="PRO_5015473561" evidence="3">
    <location>
        <begin position="36"/>
        <end position="251"/>
    </location>
</feature>
<dbReference type="InterPro" id="IPR008258">
    <property type="entry name" value="Transglycosylase_SLT_dom_1"/>
</dbReference>
<protein>
    <submittedName>
        <fullName evidence="5">Lytic transglycosylase</fullName>
    </submittedName>
</protein>
<dbReference type="OrthoDB" id="92254at2"/>